<gene>
    <name evidence="6" type="ORF">D5400_07010</name>
</gene>
<dbReference type="GO" id="GO:0003700">
    <property type="term" value="F:DNA-binding transcription factor activity"/>
    <property type="evidence" value="ECO:0007669"/>
    <property type="project" value="InterPro"/>
</dbReference>
<dbReference type="EMBL" id="CP032509">
    <property type="protein sequence ID" value="AZN71060.1"/>
    <property type="molecule type" value="Genomic_DNA"/>
</dbReference>
<dbReference type="Proteomes" id="UP000268192">
    <property type="component" value="Chromosome"/>
</dbReference>
<keyword evidence="7" id="KW-1185">Reference proteome</keyword>
<sequence length="261" mass="29135">MRLLIISGHGRCARRACLEPSGRAEEQGAEEDLRLSGDIHSPETAGDATYRRIRTDIIFGHLGPGERLRLERLRTRYATSVSTLREVLYRLSSEGLVTAEGQRGFEVAPISAANFREVAAMRGLLEGHALQESFAAGDIEWEGRVVAAHHKLARLETLILAGDLEQTSAWKHYDREFHHALISACGSRALMDTHSVIFDQFLRYQILAVRFRGEIAVGEHRTLLDCALVRDADTALRTLDRHIHACVDYTVEQGLFPLAAQ</sequence>
<evidence type="ECO:0000256" key="3">
    <source>
        <dbReference type="ARBA" id="ARBA00023163"/>
    </source>
</evidence>
<dbReference type="SMART" id="SM00895">
    <property type="entry name" value="FCD"/>
    <property type="match status" value="1"/>
</dbReference>
<feature type="region of interest" description="Disordered" evidence="4">
    <location>
        <begin position="20"/>
        <end position="41"/>
    </location>
</feature>
<protein>
    <submittedName>
        <fullName evidence="6">FCD domain-containing protein</fullName>
    </submittedName>
</protein>
<dbReference type="InterPro" id="IPR036390">
    <property type="entry name" value="WH_DNA-bd_sf"/>
</dbReference>
<dbReference type="PROSITE" id="PS50949">
    <property type="entry name" value="HTH_GNTR"/>
    <property type="match status" value="1"/>
</dbReference>
<evidence type="ECO:0000256" key="4">
    <source>
        <dbReference type="SAM" id="MobiDB-lite"/>
    </source>
</evidence>
<dbReference type="GO" id="GO:0003677">
    <property type="term" value="F:DNA binding"/>
    <property type="evidence" value="ECO:0007669"/>
    <property type="project" value="UniProtKB-KW"/>
</dbReference>
<dbReference type="SUPFAM" id="SSF46785">
    <property type="entry name" value="Winged helix' DNA-binding domain"/>
    <property type="match status" value="1"/>
</dbReference>
<reference evidence="6 7" key="1">
    <citation type="submission" date="2018-09" db="EMBL/GenBank/DDBJ databases">
        <title>Marinorhizobium profundi gen. nov., sp. nov., isolated from a deep-sea sediment sample from the New Britain Trench and proposal of Marinorhizobiaceae fam. nov. in the order Rhizobiales of the class Alphaproteobacteria.</title>
        <authorList>
            <person name="Cao J."/>
        </authorList>
    </citation>
    <scope>NUCLEOTIDE SEQUENCE [LARGE SCALE GENOMIC DNA]</scope>
    <source>
        <strain evidence="6 7">WS11</strain>
    </source>
</reference>
<proteinExistence type="predicted"/>
<feature type="compositionally biased region" description="Basic and acidic residues" evidence="4">
    <location>
        <begin position="22"/>
        <end position="41"/>
    </location>
</feature>
<dbReference type="InterPro" id="IPR011711">
    <property type="entry name" value="GntR_C"/>
</dbReference>
<dbReference type="PANTHER" id="PTHR43537:SF20">
    <property type="entry name" value="HTH-TYPE TRANSCRIPTIONAL REPRESSOR GLAR"/>
    <property type="match status" value="1"/>
</dbReference>
<organism evidence="6 7">
    <name type="scientific">Georhizobium profundi</name>
    <dbReference type="NCBI Taxonomy" id="2341112"/>
    <lineage>
        <taxon>Bacteria</taxon>
        <taxon>Pseudomonadati</taxon>
        <taxon>Pseudomonadota</taxon>
        <taxon>Alphaproteobacteria</taxon>
        <taxon>Hyphomicrobiales</taxon>
        <taxon>Rhizobiaceae</taxon>
        <taxon>Georhizobium</taxon>
    </lineage>
</organism>
<dbReference type="SUPFAM" id="SSF48008">
    <property type="entry name" value="GntR ligand-binding domain-like"/>
    <property type="match status" value="1"/>
</dbReference>
<dbReference type="AlphaFoldDB" id="A0A3S9B2A1"/>
<evidence type="ECO:0000259" key="5">
    <source>
        <dbReference type="PROSITE" id="PS50949"/>
    </source>
</evidence>
<feature type="domain" description="HTH gntR-type" evidence="5">
    <location>
        <begin position="43"/>
        <end position="110"/>
    </location>
</feature>
<dbReference type="Pfam" id="PF07729">
    <property type="entry name" value="FCD"/>
    <property type="match status" value="1"/>
</dbReference>
<evidence type="ECO:0000313" key="7">
    <source>
        <dbReference type="Proteomes" id="UP000268192"/>
    </source>
</evidence>
<dbReference type="InterPro" id="IPR000524">
    <property type="entry name" value="Tscrpt_reg_HTH_GntR"/>
</dbReference>
<dbReference type="SMART" id="SM00345">
    <property type="entry name" value="HTH_GNTR"/>
    <property type="match status" value="1"/>
</dbReference>
<evidence type="ECO:0000256" key="2">
    <source>
        <dbReference type="ARBA" id="ARBA00023125"/>
    </source>
</evidence>
<dbReference type="KEGG" id="abaw:D5400_07010"/>
<dbReference type="Gene3D" id="1.10.10.10">
    <property type="entry name" value="Winged helix-like DNA-binding domain superfamily/Winged helix DNA-binding domain"/>
    <property type="match status" value="1"/>
</dbReference>
<evidence type="ECO:0000313" key="6">
    <source>
        <dbReference type="EMBL" id="AZN71060.1"/>
    </source>
</evidence>
<dbReference type="InterPro" id="IPR008920">
    <property type="entry name" value="TF_FadR/GntR_C"/>
</dbReference>
<dbReference type="PANTHER" id="PTHR43537">
    <property type="entry name" value="TRANSCRIPTIONAL REGULATOR, GNTR FAMILY"/>
    <property type="match status" value="1"/>
</dbReference>
<dbReference type="Pfam" id="PF00392">
    <property type="entry name" value="GntR"/>
    <property type="match status" value="1"/>
</dbReference>
<keyword evidence="3" id="KW-0804">Transcription</keyword>
<name>A0A3S9B2A1_9HYPH</name>
<keyword evidence="1" id="KW-0805">Transcription regulation</keyword>
<keyword evidence="2" id="KW-0238">DNA-binding</keyword>
<dbReference type="InterPro" id="IPR036388">
    <property type="entry name" value="WH-like_DNA-bd_sf"/>
</dbReference>
<accession>A0A3S9B2A1</accession>
<evidence type="ECO:0000256" key="1">
    <source>
        <dbReference type="ARBA" id="ARBA00023015"/>
    </source>
</evidence>
<dbReference type="OrthoDB" id="8680240at2"/>
<dbReference type="Gene3D" id="1.20.120.530">
    <property type="entry name" value="GntR ligand-binding domain-like"/>
    <property type="match status" value="1"/>
</dbReference>